<gene>
    <name evidence="14" type="ORF">AAG570_004816</name>
</gene>
<dbReference type="PROSITE" id="PS50864">
    <property type="entry name" value="SAND"/>
    <property type="match status" value="1"/>
</dbReference>
<evidence type="ECO:0000313" key="15">
    <source>
        <dbReference type="Proteomes" id="UP001558652"/>
    </source>
</evidence>
<dbReference type="PROSITE" id="PS01360">
    <property type="entry name" value="ZF_MYND_1"/>
    <property type="match status" value="1"/>
</dbReference>
<evidence type="ECO:0000256" key="8">
    <source>
        <dbReference type="ARBA" id="ARBA00023242"/>
    </source>
</evidence>
<keyword evidence="6" id="KW-0238">DNA-binding</keyword>
<dbReference type="EMBL" id="JBFDAA010000016">
    <property type="protein sequence ID" value="KAL1117493.1"/>
    <property type="molecule type" value="Genomic_DNA"/>
</dbReference>
<dbReference type="SUPFAM" id="SSF144232">
    <property type="entry name" value="HIT/MYND zinc finger-like"/>
    <property type="match status" value="1"/>
</dbReference>
<keyword evidence="4" id="KW-0862">Zinc</keyword>
<feature type="compositionally biased region" description="Acidic residues" evidence="11">
    <location>
        <begin position="88"/>
        <end position="103"/>
    </location>
</feature>
<keyword evidence="10" id="KW-0175">Coiled coil</keyword>
<evidence type="ECO:0000256" key="1">
    <source>
        <dbReference type="ARBA" id="ARBA00022553"/>
    </source>
</evidence>
<feature type="region of interest" description="Disordered" evidence="11">
    <location>
        <begin position="321"/>
        <end position="438"/>
    </location>
</feature>
<evidence type="ECO:0000256" key="6">
    <source>
        <dbReference type="ARBA" id="ARBA00023125"/>
    </source>
</evidence>
<keyword evidence="7" id="KW-0804">Transcription</keyword>
<accession>A0ABD0YGJ0</accession>
<feature type="coiled-coil region" evidence="10">
    <location>
        <begin position="456"/>
        <end position="487"/>
    </location>
</feature>
<dbReference type="GO" id="GO:0008270">
    <property type="term" value="F:zinc ion binding"/>
    <property type="evidence" value="ECO:0007669"/>
    <property type="project" value="UniProtKB-KW"/>
</dbReference>
<evidence type="ECO:0000256" key="5">
    <source>
        <dbReference type="ARBA" id="ARBA00023015"/>
    </source>
</evidence>
<dbReference type="InterPro" id="IPR010919">
    <property type="entry name" value="SAND-like_dom_sf"/>
</dbReference>
<evidence type="ECO:0000256" key="4">
    <source>
        <dbReference type="ARBA" id="ARBA00022833"/>
    </source>
</evidence>
<protein>
    <recommendedName>
        <fullName evidence="16">Deformed epidermal autoregulatory factor 1</fullName>
    </recommendedName>
</protein>
<evidence type="ECO:0008006" key="16">
    <source>
        <dbReference type="Google" id="ProtNLM"/>
    </source>
</evidence>
<feature type="compositionally biased region" description="Gly residues" evidence="11">
    <location>
        <begin position="338"/>
        <end position="354"/>
    </location>
</feature>
<keyword evidence="5" id="KW-0805">Transcription regulation</keyword>
<evidence type="ECO:0000256" key="2">
    <source>
        <dbReference type="ARBA" id="ARBA00022723"/>
    </source>
</evidence>
<dbReference type="Pfam" id="PF01342">
    <property type="entry name" value="SAND"/>
    <property type="match status" value="1"/>
</dbReference>
<sequence>MVEGAGGKLGLALAVPPPASMVNIAGLSMALREGIYDKLTKNVGSRSSESRIKLLSPSVVYVCRVPVARPEEAAGRRMEAVVEVGREEVDEEREAGMSEDADVSADKPEVQPPPLPVASLIDASGNTFNVITQEHIQVAGSLRPILCVDNGCLCEEGVEAKHEGHHHHQHKGATTATTTQWFRNDNGQLKATHIVIENGSGGDDCGGSGSAVISNPLSWMEAASLPVLPVRCKNTSAELHKCRFGSGGRGRCIKFGITWYTPSEFEALCGRASSKDWKRSIRFGGRSLQSLIDEGILMPHATSCTCAACCDDDNAMGPIRLFTPYKRKKRKERRESDGGGGSGGKKIKNSGGGTTDSCESSMDGGDTSPLHIASDGGTRGCDGEGSVGVGGGQPVEESATVFAPAQQPQVEQQQQQTEQQQNDDQASLDTTAPLSDTLDRLDKASRKLLKMVFHLRREVDDAKTQWRQEKENLRMEAKRDKEQALIEAQVACSRAVFDSTAVHVVDPLSTAVGLQPSDDSVDNKKCANCNREAFAECSLCRRTPYCSTFCQRKDWAVHQVECVRSAAADHQGSSIMLIVESAPADHQIIN</sequence>
<dbReference type="GO" id="GO:0003677">
    <property type="term" value="F:DNA binding"/>
    <property type="evidence" value="ECO:0007669"/>
    <property type="project" value="UniProtKB-KW"/>
</dbReference>
<keyword evidence="1" id="KW-0597">Phosphoprotein</keyword>
<keyword evidence="8" id="KW-0539">Nucleus</keyword>
<organism evidence="14 15">
    <name type="scientific">Ranatra chinensis</name>
    <dbReference type="NCBI Taxonomy" id="642074"/>
    <lineage>
        <taxon>Eukaryota</taxon>
        <taxon>Metazoa</taxon>
        <taxon>Ecdysozoa</taxon>
        <taxon>Arthropoda</taxon>
        <taxon>Hexapoda</taxon>
        <taxon>Insecta</taxon>
        <taxon>Pterygota</taxon>
        <taxon>Neoptera</taxon>
        <taxon>Paraneoptera</taxon>
        <taxon>Hemiptera</taxon>
        <taxon>Heteroptera</taxon>
        <taxon>Panheteroptera</taxon>
        <taxon>Nepomorpha</taxon>
        <taxon>Nepidae</taxon>
        <taxon>Ranatrinae</taxon>
        <taxon>Ranatra</taxon>
    </lineage>
</organism>
<evidence type="ECO:0000256" key="11">
    <source>
        <dbReference type="SAM" id="MobiDB-lite"/>
    </source>
</evidence>
<dbReference type="Proteomes" id="UP001558652">
    <property type="component" value="Unassembled WGS sequence"/>
</dbReference>
<dbReference type="FunFam" id="3.10.390.10:FF:000004">
    <property type="entry name" value="Deformed epidermal autoregulatory factor 1"/>
    <property type="match status" value="1"/>
</dbReference>
<dbReference type="PANTHER" id="PTHR10237:SF1">
    <property type="entry name" value="DEFORMED EPIDERMAL AUTOREGULATORY FACTOR 1 HOMOLOG"/>
    <property type="match status" value="1"/>
</dbReference>
<dbReference type="PROSITE" id="PS50865">
    <property type="entry name" value="ZF_MYND_2"/>
    <property type="match status" value="1"/>
</dbReference>
<dbReference type="InterPro" id="IPR024119">
    <property type="entry name" value="TF_DEAF-1"/>
</dbReference>
<dbReference type="InterPro" id="IPR000770">
    <property type="entry name" value="SAND_dom"/>
</dbReference>
<keyword evidence="3 9" id="KW-0863">Zinc-finger</keyword>
<dbReference type="Gene3D" id="6.10.140.2220">
    <property type="match status" value="1"/>
</dbReference>
<dbReference type="Gene3D" id="3.10.390.10">
    <property type="entry name" value="SAND domain-like"/>
    <property type="match status" value="1"/>
</dbReference>
<dbReference type="SMART" id="SM00258">
    <property type="entry name" value="SAND"/>
    <property type="match status" value="1"/>
</dbReference>
<evidence type="ECO:0000256" key="7">
    <source>
        <dbReference type="ARBA" id="ARBA00023163"/>
    </source>
</evidence>
<feature type="domain" description="SAND" evidence="12">
    <location>
        <begin position="217"/>
        <end position="298"/>
    </location>
</feature>
<reference evidence="14 15" key="1">
    <citation type="submission" date="2024-07" db="EMBL/GenBank/DDBJ databases">
        <title>Chromosome-level genome assembly of the water stick insect Ranatra chinensis (Heteroptera: Nepidae).</title>
        <authorList>
            <person name="Liu X."/>
        </authorList>
    </citation>
    <scope>NUCLEOTIDE SEQUENCE [LARGE SCALE GENOMIC DNA]</scope>
    <source>
        <strain evidence="14">Cailab_2021Rc</strain>
        <tissue evidence="14">Muscle</tissue>
    </source>
</reference>
<dbReference type="InterPro" id="IPR002893">
    <property type="entry name" value="Znf_MYND"/>
</dbReference>
<dbReference type="Pfam" id="PF01753">
    <property type="entry name" value="zf-MYND"/>
    <property type="match status" value="1"/>
</dbReference>
<comment type="caution">
    <text evidence="14">The sequence shown here is derived from an EMBL/GenBank/DDBJ whole genome shotgun (WGS) entry which is preliminary data.</text>
</comment>
<feature type="compositionally biased region" description="Low complexity" evidence="11">
    <location>
        <begin position="406"/>
        <end position="425"/>
    </location>
</feature>
<dbReference type="AlphaFoldDB" id="A0ABD0YGJ0"/>
<feature type="domain" description="MYND-type" evidence="13">
    <location>
        <begin position="526"/>
        <end position="562"/>
    </location>
</feature>
<evidence type="ECO:0000259" key="12">
    <source>
        <dbReference type="PROSITE" id="PS50864"/>
    </source>
</evidence>
<feature type="compositionally biased region" description="Gly residues" evidence="11">
    <location>
        <begin position="377"/>
        <end position="393"/>
    </location>
</feature>
<dbReference type="PANTHER" id="PTHR10237">
    <property type="entry name" value="DEFORMED EPIDERMAL AUTOREGULATORY FACTOR 1 HOMOLOG SUPPRESSIN"/>
    <property type="match status" value="1"/>
</dbReference>
<evidence type="ECO:0000256" key="10">
    <source>
        <dbReference type="SAM" id="Coils"/>
    </source>
</evidence>
<dbReference type="SUPFAM" id="SSF63763">
    <property type="entry name" value="SAND domain-like"/>
    <property type="match status" value="1"/>
</dbReference>
<keyword evidence="2" id="KW-0479">Metal-binding</keyword>
<keyword evidence="15" id="KW-1185">Reference proteome</keyword>
<evidence type="ECO:0000259" key="13">
    <source>
        <dbReference type="PROSITE" id="PS50865"/>
    </source>
</evidence>
<proteinExistence type="predicted"/>
<feature type="region of interest" description="Disordered" evidence="11">
    <location>
        <begin position="86"/>
        <end position="111"/>
    </location>
</feature>
<evidence type="ECO:0000256" key="9">
    <source>
        <dbReference type="PROSITE-ProRule" id="PRU00134"/>
    </source>
</evidence>
<name>A0ABD0YGJ0_9HEMI</name>
<evidence type="ECO:0000256" key="3">
    <source>
        <dbReference type="ARBA" id="ARBA00022771"/>
    </source>
</evidence>
<evidence type="ECO:0000313" key="14">
    <source>
        <dbReference type="EMBL" id="KAL1117493.1"/>
    </source>
</evidence>